<dbReference type="eggNOG" id="COG0659">
    <property type="taxonomic scope" value="Bacteria"/>
</dbReference>
<protein>
    <submittedName>
        <fullName evidence="1">Uncharacterized protein</fullName>
    </submittedName>
</protein>
<proteinExistence type="predicted"/>
<dbReference type="KEGG" id="ssan:NX02_09400"/>
<name>W0A950_9SPHN</name>
<dbReference type="STRING" id="1123269.NX02_09400"/>
<evidence type="ECO:0000313" key="2">
    <source>
        <dbReference type="Proteomes" id="UP000018851"/>
    </source>
</evidence>
<organism evidence="1 2">
    <name type="scientific">Sphingomonas sanxanigenens DSM 19645 = NX02</name>
    <dbReference type="NCBI Taxonomy" id="1123269"/>
    <lineage>
        <taxon>Bacteria</taxon>
        <taxon>Pseudomonadati</taxon>
        <taxon>Pseudomonadota</taxon>
        <taxon>Alphaproteobacteria</taxon>
        <taxon>Sphingomonadales</taxon>
        <taxon>Sphingomonadaceae</taxon>
        <taxon>Sphingomonas</taxon>
    </lineage>
</organism>
<dbReference type="HOGENOM" id="CLU_1617977_0_0_5"/>
<evidence type="ECO:0000313" key="1">
    <source>
        <dbReference type="EMBL" id="AHE53601.1"/>
    </source>
</evidence>
<accession>W0A950</accession>
<reference evidence="1 2" key="1">
    <citation type="submission" date="2013-07" db="EMBL/GenBank/DDBJ databases">
        <title>Completed genome of Sphingomonas sanxanigenens NX02.</title>
        <authorList>
            <person name="Ma T."/>
            <person name="Huang H."/>
            <person name="Wu M."/>
            <person name="Li X."/>
            <person name="Li G."/>
        </authorList>
    </citation>
    <scope>NUCLEOTIDE SEQUENCE [LARGE SCALE GENOMIC DNA]</scope>
    <source>
        <strain evidence="1 2">NX02</strain>
    </source>
</reference>
<dbReference type="RefSeq" id="WP_025291849.1">
    <property type="nucleotide sequence ID" value="NZ_CP006644.1"/>
</dbReference>
<dbReference type="OrthoDB" id="9769739at2"/>
<gene>
    <name evidence="1" type="ORF">NX02_09400</name>
</gene>
<keyword evidence="2" id="KW-1185">Reference proteome</keyword>
<sequence length="164" mass="17545">MMGEPDFAELFTAKLITVQREGYGFSALKEDAVAALTFAVVALPLSMAIAIASDDAGSGPRRVKGVGVPDAQQSAMALDIRQPRKGRWFVTESLHIGRNACPRRLLSNFVEVMCMSASHTGSGQQHPIGSKAAISICRLESIVGPRRVPCSSGRAISTWTTRTD</sequence>
<dbReference type="AlphaFoldDB" id="W0A950"/>
<dbReference type="EMBL" id="CP006644">
    <property type="protein sequence ID" value="AHE53601.1"/>
    <property type="molecule type" value="Genomic_DNA"/>
</dbReference>
<dbReference type="Proteomes" id="UP000018851">
    <property type="component" value="Chromosome"/>
</dbReference>